<proteinExistence type="predicted"/>
<reference evidence="2 3" key="1">
    <citation type="submission" date="2019-04" db="EMBL/GenBank/DDBJ databases">
        <title>Isachenkonia alkalipeptolytica gen. nov. sp. nov. a new anaerobic, alkiliphilic organothrophic bacterium capable to reduce synthesized ferrihydrite isolated from a soda lake.</title>
        <authorList>
            <person name="Toshchakov S.V."/>
            <person name="Zavarzina D.G."/>
            <person name="Zhilina T.N."/>
            <person name="Kostrikina N.A."/>
            <person name="Kublanov I.V."/>
        </authorList>
    </citation>
    <scope>NUCLEOTIDE SEQUENCE [LARGE SCALE GENOMIC DNA]</scope>
    <source>
        <strain evidence="2 3">Z-1701</strain>
    </source>
</reference>
<feature type="transmembrane region" description="Helical" evidence="1">
    <location>
        <begin position="103"/>
        <end position="122"/>
    </location>
</feature>
<dbReference type="Proteomes" id="UP000449710">
    <property type="component" value="Unassembled WGS sequence"/>
</dbReference>
<comment type="caution">
    <text evidence="2">The sequence shown here is derived from an EMBL/GenBank/DDBJ whole genome shotgun (WGS) entry which is preliminary data.</text>
</comment>
<evidence type="ECO:0000313" key="2">
    <source>
        <dbReference type="EMBL" id="NBG88434.1"/>
    </source>
</evidence>
<feature type="transmembrane region" description="Helical" evidence="1">
    <location>
        <begin position="134"/>
        <end position="161"/>
    </location>
</feature>
<keyword evidence="1" id="KW-0812">Transmembrane</keyword>
<evidence type="ECO:0008006" key="4">
    <source>
        <dbReference type="Google" id="ProtNLM"/>
    </source>
</evidence>
<name>A0AA43XLH0_9CLOT</name>
<dbReference type="EMBL" id="SUMG01000008">
    <property type="protein sequence ID" value="NBG88434.1"/>
    <property type="molecule type" value="Genomic_DNA"/>
</dbReference>
<sequence length="192" mass="21163">MKNKLALGISVITVVPMVALLTIMSIYLIDFSFYNKQEFWVIWSIVFLVIVPSSAYAIKYLVPKFRTKGRTWERNLAFVTGVTGQVLGFLGTLYLQAPQGVKALFMVYLVAGILLSVTNFIIGKKASGHACGVSGPITLITFVFGFKAGLVFLVMPLVFWSRLKLKRHDISELLLGTVIGITATIISFLHVG</sequence>
<keyword evidence="1" id="KW-1133">Transmembrane helix</keyword>
<evidence type="ECO:0000313" key="3">
    <source>
        <dbReference type="Proteomes" id="UP000449710"/>
    </source>
</evidence>
<keyword evidence="3" id="KW-1185">Reference proteome</keyword>
<accession>A0AA43XLH0</accession>
<organism evidence="2 3">
    <name type="scientific">Isachenkonia alkalipeptolytica</name>
    <dbReference type="NCBI Taxonomy" id="2565777"/>
    <lineage>
        <taxon>Bacteria</taxon>
        <taxon>Bacillati</taxon>
        <taxon>Bacillota</taxon>
        <taxon>Clostridia</taxon>
        <taxon>Eubacteriales</taxon>
        <taxon>Clostridiaceae</taxon>
        <taxon>Isachenkonia</taxon>
    </lineage>
</organism>
<feature type="transmembrane region" description="Helical" evidence="1">
    <location>
        <begin position="41"/>
        <end position="62"/>
    </location>
</feature>
<feature type="transmembrane region" description="Helical" evidence="1">
    <location>
        <begin position="173"/>
        <end position="191"/>
    </location>
</feature>
<dbReference type="AlphaFoldDB" id="A0AA43XLH0"/>
<feature type="transmembrane region" description="Helical" evidence="1">
    <location>
        <begin position="74"/>
        <end position="97"/>
    </location>
</feature>
<protein>
    <recommendedName>
        <fullName evidence="4">Phosphatidic acid phosphatase type 2/haloperoxidase domain-containing protein</fullName>
    </recommendedName>
</protein>
<evidence type="ECO:0000256" key="1">
    <source>
        <dbReference type="SAM" id="Phobius"/>
    </source>
</evidence>
<keyword evidence="1" id="KW-0472">Membrane</keyword>
<dbReference type="RefSeq" id="WP_160721012.1">
    <property type="nucleotide sequence ID" value="NZ_SUMG01000008.1"/>
</dbReference>
<feature type="transmembrane region" description="Helical" evidence="1">
    <location>
        <begin position="7"/>
        <end position="29"/>
    </location>
</feature>
<gene>
    <name evidence="2" type="ORF">ISALK_07955</name>
</gene>